<reference evidence="6" key="1">
    <citation type="submission" date="2016-10" db="EMBL/GenBank/DDBJ databases">
        <authorList>
            <person name="Varghese N."/>
            <person name="Submissions S."/>
        </authorList>
    </citation>
    <scope>NUCLEOTIDE SEQUENCE [LARGE SCALE GENOMIC DNA]</scope>
    <source>
        <strain evidence="6">CGMCC 1.7715</strain>
    </source>
</reference>
<proteinExistence type="inferred from homology"/>
<accession>A0A1I5P179</accession>
<comment type="similarity">
    <text evidence="1">Belongs to the Skp family.</text>
</comment>
<dbReference type="PANTHER" id="PTHR35089">
    <property type="entry name" value="CHAPERONE PROTEIN SKP"/>
    <property type="match status" value="1"/>
</dbReference>
<dbReference type="OrthoDB" id="7427936at2"/>
<gene>
    <name evidence="5" type="ORF">SAMN04488060_2213</name>
</gene>
<evidence type="ECO:0000313" key="6">
    <source>
        <dbReference type="Proteomes" id="UP000199331"/>
    </source>
</evidence>
<dbReference type="SMART" id="SM00935">
    <property type="entry name" value="OmpH"/>
    <property type="match status" value="1"/>
</dbReference>
<feature type="chain" id="PRO_5011590096" evidence="4">
    <location>
        <begin position="26"/>
        <end position="227"/>
    </location>
</feature>
<evidence type="ECO:0000256" key="4">
    <source>
        <dbReference type="SAM" id="SignalP"/>
    </source>
</evidence>
<dbReference type="Proteomes" id="UP000199331">
    <property type="component" value="Unassembled WGS sequence"/>
</dbReference>
<evidence type="ECO:0000256" key="1">
    <source>
        <dbReference type="ARBA" id="ARBA00009091"/>
    </source>
</evidence>
<dbReference type="Gene3D" id="3.30.910.20">
    <property type="entry name" value="Skp domain"/>
    <property type="match status" value="1"/>
</dbReference>
<dbReference type="GO" id="GO:0051082">
    <property type="term" value="F:unfolded protein binding"/>
    <property type="evidence" value="ECO:0007669"/>
    <property type="project" value="InterPro"/>
</dbReference>
<keyword evidence="3" id="KW-0175">Coiled coil</keyword>
<dbReference type="GO" id="GO:0005829">
    <property type="term" value="C:cytosol"/>
    <property type="evidence" value="ECO:0007669"/>
    <property type="project" value="TreeGrafter"/>
</dbReference>
<feature type="signal peptide" evidence="4">
    <location>
        <begin position="1"/>
        <end position="25"/>
    </location>
</feature>
<evidence type="ECO:0000256" key="2">
    <source>
        <dbReference type="ARBA" id="ARBA00022729"/>
    </source>
</evidence>
<keyword evidence="2 4" id="KW-0732">Signal</keyword>
<dbReference type="GO" id="GO:0050821">
    <property type="term" value="P:protein stabilization"/>
    <property type="evidence" value="ECO:0007669"/>
    <property type="project" value="TreeGrafter"/>
</dbReference>
<dbReference type="EMBL" id="FOWZ01000003">
    <property type="protein sequence ID" value="SFP27261.1"/>
    <property type="molecule type" value="Genomic_DNA"/>
</dbReference>
<feature type="coiled-coil region" evidence="3">
    <location>
        <begin position="57"/>
        <end position="123"/>
    </location>
</feature>
<dbReference type="RefSeq" id="WP_090481403.1">
    <property type="nucleotide sequence ID" value="NZ_FOWZ01000003.1"/>
</dbReference>
<organism evidence="5 6">
    <name type="scientific">Qipengyuania nanhaisediminis</name>
    <dbReference type="NCBI Taxonomy" id="604088"/>
    <lineage>
        <taxon>Bacteria</taxon>
        <taxon>Pseudomonadati</taxon>
        <taxon>Pseudomonadota</taxon>
        <taxon>Alphaproteobacteria</taxon>
        <taxon>Sphingomonadales</taxon>
        <taxon>Erythrobacteraceae</taxon>
        <taxon>Qipengyuania</taxon>
    </lineage>
</organism>
<sequence>MKLITKSLAAASLATAAMAATPAAAQVNGNIGIVSVPAAVAQATARTTAYQQISTTYASQITQIQQKQQQMQTLLQQLDTNSDGQLDQAEQQAAQSAPQAQQLQTLENETAQLSNQIDGARIYAIEQILLQYNAALQTVVQQDNLQLILSPDAVQYSAPAANVTQKVVAALNTRVPSVQITPPQGWQPAQQSVAIYQQIQQILMVAAARQQQAAAQQQTQQPAATGR</sequence>
<dbReference type="InterPro" id="IPR005632">
    <property type="entry name" value="Chaperone_Skp"/>
</dbReference>
<evidence type="ECO:0000313" key="5">
    <source>
        <dbReference type="EMBL" id="SFP27261.1"/>
    </source>
</evidence>
<dbReference type="AlphaFoldDB" id="A0A1I5P179"/>
<dbReference type="InterPro" id="IPR024930">
    <property type="entry name" value="Skp_dom_sf"/>
</dbReference>
<dbReference type="STRING" id="604088.SAMN04488060_2213"/>
<dbReference type="SUPFAM" id="SSF111384">
    <property type="entry name" value="OmpH-like"/>
    <property type="match status" value="1"/>
</dbReference>
<dbReference type="Pfam" id="PF03938">
    <property type="entry name" value="OmpH"/>
    <property type="match status" value="1"/>
</dbReference>
<evidence type="ECO:0000256" key="3">
    <source>
        <dbReference type="SAM" id="Coils"/>
    </source>
</evidence>
<dbReference type="PANTHER" id="PTHR35089:SF1">
    <property type="entry name" value="CHAPERONE PROTEIN SKP"/>
    <property type="match status" value="1"/>
</dbReference>
<keyword evidence="6" id="KW-1185">Reference proteome</keyword>
<name>A0A1I5P179_9SPHN</name>
<protein>
    <submittedName>
        <fullName evidence="5">Periplasmic chaperone for outer membrane proteins Skp</fullName>
    </submittedName>
</protein>